<dbReference type="EMBL" id="KV784355">
    <property type="protein sequence ID" value="OEU19793.1"/>
    <property type="molecule type" value="Genomic_DNA"/>
</dbReference>
<proteinExistence type="predicted"/>
<dbReference type="InParanoid" id="A0A1E7FPR4"/>
<dbReference type="GO" id="GO:0051213">
    <property type="term" value="F:dioxygenase activity"/>
    <property type="evidence" value="ECO:0007669"/>
    <property type="project" value="UniProtKB-KW"/>
</dbReference>
<protein>
    <recommendedName>
        <fullName evidence="4">Prolyl 4-hydroxylase alpha subunit domain-containing protein</fullName>
    </recommendedName>
</protein>
<dbReference type="KEGG" id="fcy:FRACYDRAFT_235855"/>
<dbReference type="AlphaFoldDB" id="A0A1E7FPR4"/>
<evidence type="ECO:0000256" key="3">
    <source>
        <dbReference type="ARBA" id="ARBA00023002"/>
    </source>
</evidence>
<dbReference type="GO" id="GO:0005506">
    <property type="term" value="F:iron ion binding"/>
    <property type="evidence" value="ECO:0007669"/>
    <property type="project" value="InterPro"/>
</dbReference>
<sequence>MVSINDDLPPDTTRRPASGVGWEEIFVNSEQAALSENVATAITDSFSYVTIPNFGTLEERCALQESALRVANDGHDQPHILAASDVNVNCTRYSVQSILDGPANEAHNTLLTRLLDFLEQDEELYKVFSRSNLSDTDQNTAEWYTEPDDRGNDCPEPKVNIYGKSGYFKEHTDGMQLTLLVVLNDSFEGGGTAFFSGAADTMWADRSDQADRVARPPAGTAMIWGGSLWHMALPVSTGMRAVYVGSFDLTENSPKEEEE</sequence>
<dbReference type="Proteomes" id="UP000095751">
    <property type="component" value="Unassembled WGS sequence"/>
</dbReference>
<dbReference type="GO" id="GO:0031418">
    <property type="term" value="F:L-ascorbic acid binding"/>
    <property type="evidence" value="ECO:0007669"/>
    <property type="project" value="InterPro"/>
</dbReference>
<evidence type="ECO:0000256" key="2">
    <source>
        <dbReference type="ARBA" id="ARBA00022964"/>
    </source>
</evidence>
<comment type="cofactor">
    <cofactor evidence="1">
        <name>L-ascorbate</name>
        <dbReference type="ChEBI" id="CHEBI:38290"/>
    </cofactor>
</comment>
<dbReference type="Pfam" id="PF13640">
    <property type="entry name" value="2OG-FeII_Oxy_3"/>
    <property type="match status" value="1"/>
</dbReference>
<evidence type="ECO:0000256" key="1">
    <source>
        <dbReference type="ARBA" id="ARBA00001961"/>
    </source>
</evidence>
<accession>A0A1E7FPR4</accession>
<dbReference type="GO" id="GO:0016705">
    <property type="term" value="F:oxidoreductase activity, acting on paired donors, with incorporation or reduction of molecular oxygen"/>
    <property type="evidence" value="ECO:0007669"/>
    <property type="project" value="InterPro"/>
</dbReference>
<dbReference type="SMART" id="SM00702">
    <property type="entry name" value="P4Hc"/>
    <property type="match status" value="1"/>
</dbReference>
<name>A0A1E7FPR4_9STRA</name>
<keyword evidence="6" id="KW-1185">Reference proteome</keyword>
<dbReference type="OrthoDB" id="27483at2759"/>
<dbReference type="InterPro" id="IPR044862">
    <property type="entry name" value="Pro_4_hyd_alph_FE2OG_OXY"/>
</dbReference>
<feature type="domain" description="Prolyl 4-hydroxylase alpha subunit" evidence="4">
    <location>
        <begin position="46"/>
        <end position="248"/>
    </location>
</feature>
<gene>
    <name evidence="5" type="ORF">FRACYDRAFT_235855</name>
</gene>
<dbReference type="Gene3D" id="2.60.120.620">
    <property type="entry name" value="q2cbj1_9rhob like domain"/>
    <property type="match status" value="1"/>
</dbReference>
<dbReference type="InterPro" id="IPR006620">
    <property type="entry name" value="Pro_4_hyd_alph"/>
</dbReference>
<keyword evidence="3" id="KW-0560">Oxidoreductase</keyword>
<evidence type="ECO:0000313" key="6">
    <source>
        <dbReference type="Proteomes" id="UP000095751"/>
    </source>
</evidence>
<keyword evidence="2" id="KW-0223">Dioxygenase</keyword>
<evidence type="ECO:0000259" key="4">
    <source>
        <dbReference type="SMART" id="SM00702"/>
    </source>
</evidence>
<organism evidence="5 6">
    <name type="scientific">Fragilariopsis cylindrus CCMP1102</name>
    <dbReference type="NCBI Taxonomy" id="635003"/>
    <lineage>
        <taxon>Eukaryota</taxon>
        <taxon>Sar</taxon>
        <taxon>Stramenopiles</taxon>
        <taxon>Ochrophyta</taxon>
        <taxon>Bacillariophyta</taxon>
        <taxon>Bacillariophyceae</taxon>
        <taxon>Bacillariophycidae</taxon>
        <taxon>Bacillariales</taxon>
        <taxon>Bacillariaceae</taxon>
        <taxon>Fragilariopsis</taxon>
    </lineage>
</organism>
<reference evidence="5 6" key="1">
    <citation type="submission" date="2016-09" db="EMBL/GenBank/DDBJ databases">
        <title>Extensive genetic diversity and differential bi-allelic expression allows diatom success in the polar Southern Ocean.</title>
        <authorList>
            <consortium name="DOE Joint Genome Institute"/>
            <person name="Mock T."/>
            <person name="Otillar R.P."/>
            <person name="Strauss J."/>
            <person name="Dupont C."/>
            <person name="Frickenhaus S."/>
            <person name="Maumus F."/>
            <person name="Mcmullan M."/>
            <person name="Sanges R."/>
            <person name="Schmutz J."/>
            <person name="Toseland A."/>
            <person name="Valas R."/>
            <person name="Veluchamy A."/>
            <person name="Ward B.J."/>
            <person name="Allen A."/>
            <person name="Barry K."/>
            <person name="Falciatore A."/>
            <person name="Ferrante M."/>
            <person name="Fortunato A.E."/>
            <person name="Gloeckner G."/>
            <person name="Gruber A."/>
            <person name="Hipkin R."/>
            <person name="Janech M."/>
            <person name="Kroth P."/>
            <person name="Leese F."/>
            <person name="Lindquist E."/>
            <person name="Lyon B.R."/>
            <person name="Martin J."/>
            <person name="Mayer C."/>
            <person name="Parker M."/>
            <person name="Quesneville H."/>
            <person name="Raymond J."/>
            <person name="Uhlig C."/>
            <person name="Valentin K.U."/>
            <person name="Worden A.Z."/>
            <person name="Armbrust E.V."/>
            <person name="Bowler C."/>
            <person name="Green B."/>
            <person name="Moulton V."/>
            <person name="Van Oosterhout C."/>
            <person name="Grigoriev I."/>
        </authorList>
    </citation>
    <scope>NUCLEOTIDE SEQUENCE [LARGE SCALE GENOMIC DNA]</scope>
    <source>
        <strain evidence="5 6">CCMP1102</strain>
    </source>
</reference>
<evidence type="ECO:0000313" key="5">
    <source>
        <dbReference type="EMBL" id="OEU19793.1"/>
    </source>
</evidence>